<keyword evidence="3" id="KW-1185">Reference proteome</keyword>
<sequence>MKEKTRDRAPAFRERKVPGPKKAGQQVRDAGADATRDDKSDWDAVDEAVDETFPASDATAKY</sequence>
<dbReference type="STRING" id="1082931.KKY_360"/>
<feature type="compositionally biased region" description="Basic and acidic residues" evidence="1">
    <location>
        <begin position="30"/>
        <end position="42"/>
    </location>
</feature>
<gene>
    <name evidence="2" type="ordered locus">KKY_360</name>
</gene>
<dbReference type="AlphaFoldDB" id="G4R9I4"/>
<evidence type="ECO:0000256" key="1">
    <source>
        <dbReference type="SAM" id="MobiDB-lite"/>
    </source>
</evidence>
<reference evidence="2 3" key="1">
    <citation type="journal article" date="2012" name="J. Bacteriol.">
        <title>Complete genome sequence of Pelagibacterium halotolerans B2T.</title>
        <authorList>
            <person name="Huo Y.Y."/>
            <person name="Cheng H."/>
            <person name="Han X.F."/>
            <person name="Jiang X.W."/>
            <person name="Sun C."/>
            <person name="Zhang X.Q."/>
            <person name="Zhu X.F."/>
            <person name="Liu Y.F."/>
            <person name="Li P.F."/>
            <person name="Ni P.X."/>
            <person name="Wu M."/>
        </authorList>
    </citation>
    <scope>NUCLEOTIDE SEQUENCE [LARGE SCALE GENOMIC DNA]</scope>
    <source>
        <strain evidence="3">DSM 22347 / JCM 15775 / CGMCC 1.7692 / B2</strain>
    </source>
</reference>
<dbReference type="KEGG" id="phl:KKY_360"/>
<dbReference type="HOGENOM" id="CLU_193014_0_0_5"/>
<evidence type="ECO:0000313" key="3">
    <source>
        <dbReference type="Proteomes" id="UP000008850"/>
    </source>
</evidence>
<accession>G4R9I4</accession>
<proteinExistence type="predicted"/>
<feature type="region of interest" description="Disordered" evidence="1">
    <location>
        <begin position="1"/>
        <end position="62"/>
    </location>
</feature>
<dbReference type="Proteomes" id="UP000008850">
    <property type="component" value="Chromosome"/>
</dbReference>
<dbReference type="EMBL" id="CP003075">
    <property type="protein sequence ID" value="AEQ50404.1"/>
    <property type="molecule type" value="Genomic_DNA"/>
</dbReference>
<name>G4R9I4_PELHB</name>
<dbReference type="RefSeq" id="WP_014129554.1">
    <property type="nucleotide sequence ID" value="NC_016078.1"/>
</dbReference>
<evidence type="ECO:0000313" key="2">
    <source>
        <dbReference type="EMBL" id="AEQ50404.1"/>
    </source>
</evidence>
<protein>
    <submittedName>
        <fullName evidence="2">Uncharacterized protein</fullName>
    </submittedName>
</protein>
<feature type="compositionally biased region" description="Basic and acidic residues" evidence="1">
    <location>
        <begin position="1"/>
        <end position="17"/>
    </location>
</feature>
<dbReference type="PATRIC" id="fig|1082931.4.peg.360"/>
<organism evidence="2 3">
    <name type="scientific">Pelagibacterium halotolerans (strain DSM 22347 / JCM 15775 / CGMCC 1.7692 / B2)</name>
    <dbReference type="NCBI Taxonomy" id="1082931"/>
    <lineage>
        <taxon>Bacteria</taxon>
        <taxon>Pseudomonadati</taxon>
        <taxon>Pseudomonadota</taxon>
        <taxon>Alphaproteobacteria</taxon>
        <taxon>Hyphomicrobiales</taxon>
        <taxon>Devosiaceae</taxon>
        <taxon>Pelagibacterium</taxon>
    </lineage>
</organism>